<dbReference type="CDD" id="cd16936">
    <property type="entry name" value="HATPase_RsbW-like"/>
    <property type="match status" value="1"/>
</dbReference>
<dbReference type="GO" id="GO:0005524">
    <property type="term" value="F:ATP binding"/>
    <property type="evidence" value="ECO:0007669"/>
    <property type="project" value="UniProtKB-KW"/>
</dbReference>
<dbReference type="InterPro" id="IPR003594">
    <property type="entry name" value="HATPase_dom"/>
</dbReference>
<organism evidence="3 4">
    <name type="scientific">Actinospica acidiphila</name>
    <dbReference type="NCBI Taxonomy" id="304899"/>
    <lineage>
        <taxon>Bacteria</taxon>
        <taxon>Bacillati</taxon>
        <taxon>Actinomycetota</taxon>
        <taxon>Actinomycetes</taxon>
        <taxon>Catenulisporales</taxon>
        <taxon>Actinospicaceae</taxon>
        <taxon>Actinospica</taxon>
    </lineage>
</organism>
<dbReference type="InterPro" id="IPR036890">
    <property type="entry name" value="HATPase_C_sf"/>
</dbReference>
<keyword evidence="3" id="KW-0547">Nucleotide-binding</keyword>
<evidence type="ECO:0000313" key="4">
    <source>
        <dbReference type="Proteomes" id="UP000471745"/>
    </source>
</evidence>
<proteinExistence type="predicted"/>
<comment type="caution">
    <text evidence="3">The sequence shown here is derived from an EMBL/GenBank/DDBJ whole genome shotgun (WGS) entry which is preliminary data.</text>
</comment>
<protein>
    <submittedName>
        <fullName evidence="3">ATP-binding protein</fullName>
    </submittedName>
</protein>
<dbReference type="Pfam" id="PF13581">
    <property type="entry name" value="HATPase_c_2"/>
    <property type="match status" value="1"/>
</dbReference>
<dbReference type="RefSeq" id="WP_163090566.1">
    <property type="nucleotide sequence ID" value="NZ_JAAGNA010000884.1"/>
</dbReference>
<name>A0A9X5CPG8_9ACTN</name>
<dbReference type="PANTHER" id="PTHR35526:SF3">
    <property type="entry name" value="ANTI-SIGMA-F FACTOR RSBW"/>
    <property type="match status" value="1"/>
</dbReference>
<dbReference type="Gene3D" id="3.30.565.10">
    <property type="entry name" value="Histidine kinase-like ATPase, C-terminal domain"/>
    <property type="match status" value="1"/>
</dbReference>
<dbReference type="AlphaFoldDB" id="A0A9X5CPG8"/>
<dbReference type="Proteomes" id="UP000471745">
    <property type="component" value="Unassembled WGS sequence"/>
</dbReference>
<evidence type="ECO:0000313" key="3">
    <source>
        <dbReference type="EMBL" id="NEC51898.1"/>
    </source>
</evidence>
<dbReference type="GO" id="GO:0004674">
    <property type="term" value="F:protein serine/threonine kinase activity"/>
    <property type="evidence" value="ECO:0007669"/>
    <property type="project" value="UniProtKB-KW"/>
</dbReference>
<keyword evidence="1" id="KW-0418">Kinase</keyword>
<keyword evidence="1" id="KW-0808">Transferase</keyword>
<keyword evidence="4" id="KW-1185">Reference proteome</keyword>
<keyword evidence="1" id="KW-0723">Serine/threonine-protein kinase</keyword>
<dbReference type="InterPro" id="IPR050267">
    <property type="entry name" value="Anti-sigma-factor_SerPK"/>
</dbReference>
<gene>
    <name evidence="3" type="ORF">G3I18_25535</name>
</gene>
<evidence type="ECO:0000259" key="2">
    <source>
        <dbReference type="Pfam" id="PF13581"/>
    </source>
</evidence>
<dbReference type="EMBL" id="JAAGNA010000884">
    <property type="protein sequence ID" value="NEC51898.1"/>
    <property type="molecule type" value="Genomic_DNA"/>
</dbReference>
<feature type="domain" description="Histidine kinase/HSP90-like ATPase" evidence="2">
    <location>
        <begin position="24"/>
        <end position="139"/>
    </location>
</feature>
<sequence>MSEEHLVEPVVRLPGDRPAGQPCPSRPAEVREAVLRAVAERCLATRTPCDTEALSDALLVASELTTNAILHGGGVTGFEVDVDGPGVLLSVSDRSDALPVAVPPVDGEGRRRPGGHGWPIVCRLARDVQVSDLPAGGKRITALVSLV</sequence>
<dbReference type="SUPFAM" id="SSF55874">
    <property type="entry name" value="ATPase domain of HSP90 chaperone/DNA topoisomerase II/histidine kinase"/>
    <property type="match status" value="1"/>
</dbReference>
<accession>A0A9X5CPG8</accession>
<reference evidence="3 4" key="1">
    <citation type="submission" date="2020-01" db="EMBL/GenBank/DDBJ databases">
        <title>Insect and environment-associated Actinomycetes.</title>
        <authorList>
            <person name="Currrie C."/>
            <person name="Chevrette M."/>
            <person name="Carlson C."/>
            <person name="Stubbendieck R."/>
            <person name="Wendt-Pienkowski E."/>
        </authorList>
    </citation>
    <scope>NUCLEOTIDE SEQUENCE [LARGE SCALE GENOMIC DNA]</scope>
    <source>
        <strain evidence="3 4">SID8189</strain>
    </source>
</reference>
<evidence type="ECO:0000256" key="1">
    <source>
        <dbReference type="ARBA" id="ARBA00022527"/>
    </source>
</evidence>
<keyword evidence="3" id="KW-0067">ATP-binding</keyword>
<dbReference type="PANTHER" id="PTHR35526">
    <property type="entry name" value="ANTI-SIGMA-F FACTOR RSBW-RELATED"/>
    <property type="match status" value="1"/>
</dbReference>